<dbReference type="PANTHER" id="PTHR43398:SF1">
    <property type="entry name" value="DOLICHOL-PHOSPHATE MANNOSYLTRANSFERASE SUBUNIT 1"/>
    <property type="match status" value="1"/>
</dbReference>
<evidence type="ECO:0000256" key="13">
    <source>
        <dbReference type="ARBA" id="ARBA00022842"/>
    </source>
</evidence>
<comment type="pathway">
    <text evidence="5 15">Protein modification; protein glycosylation.</text>
</comment>
<keyword evidence="11" id="KW-0479">Metal-binding</keyword>
<dbReference type="FunFam" id="3.90.550.10:FF:000036">
    <property type="entry name" value="Dolichol-phosphate mannosyltransferase subunit 1"/>
    <property type="match status" value="1"/>
</dbReference>
<dbReference type="OrthoDB" id="2603at2759"/>
<evidence type="ECO:0000256" key="5">
    <source>
        <dbReference type="ARBA" id="ARBA00004922"/>
    </source>
</evidence>
<evidence type="ECO:0000313" key="18">
    <source>
        <dbReference type="Proteomes" id="UP001153620"/>
    </source>
</evidence>
<keyword evidence="9 15" id="KW-0328">Glycosyltransferase</keyword>
<proteinExistence type="inferred from homology"/>
<evidence type="ECO:0000256" key="1">
    <source>
        <dbReference type="ARBA" id="ARBA00001913"/>
    </source>
</evidence>
<evidence type="ECO:0000259" key="16">
    <source>
        <dbReference type="Pfam" id="PF00535"/>
    </source>
</evidence>
<dbReference type="InterPro" id="IPR001173">
    <property type="entry name" value="Glyco_trans_2-like"/>
</dbReference>
<dbReference type="EC" id="2.4.1.83" evidence="7 15"/>
<evidence type="ECO:0000256" key="2">
    <source>
        <dbReference type="ARBA" id="ARBA00001936"/>
    </source>
</evidence>
<protein>
    <recommendedName>
        <fullName evidence="8 15">Dolichol-phosphate mannosyltransferase subunit 1</fullName>
        <ecNumber evidence="7 15">2.4.1.83</ecNumber>
    </recommendedName>
</protein>
<dbReference type="AlphaFoldDB" id="A0A9N9RSR0"/>
<dbReference type="Proteomes" id="UP001153620">
    <property type="component" value="Chromosome 2"/>
</dbReference>
<dbReference type="CDD" id="cd06442">
    <property type="entry name" value="DPM1_like"/>
    <property type="match status" value="1"/>
</dbReference>
<evidence type="ECO:0000256" key="9">
    <source>
        <dbReference type="ARBA" id="ARBA00022676"/>
    </source>
</evidence>
<evidence type="ECO:0000256" key="4">
    <source>
        <dbReference type="ARBA" id="ARBA00004240"/>
    </source>
</evidence>
<reference evidence="17" key="2">
    <citation type="submission" date="2022-10" db="EMBL/GenBank/DDBJ databases">
        <authorList>
            <consortium name="ENA_rothamsted_submissions"/>
            <consortium name="culmorum"/>
            <person name="King R."/>
        </authorList>
    </citation>
    <scope>NUCLEOTIDE SEQUENCE</scope>
</reference>
<dbReference type="GO" id="GO:0035269">
    <property type="term" value="P:protein O-linked glycosylation via mannose"/>
    <property type="evidence" value="ECO:0007669"/>
    <property type="project" value="TreeGrafter"/>
</dbReference>
<dbReference type="GO" id="GO:0046872">
    <property type="term" value="F:metal ion binding"/>
    <property type="evidence" value="ECO:0007669"/>
    <property type="project" value="UniProtKB-KW"/>
</dbReference>
<name>A0A9N9RSR0_9DIPT</name>
<organism evidence="17 18">
    <name type="scientific">Chironomus riparius</name>
    <dbReference type="NCBI Taxonomy" id="315576"/>
    <lineage>
        <taxon>Eukaryota</taxon>
        <taxon>Metazoa</taxon>
        <taxon>Ecdysozoa</taxon>
        <taxon>Arthropoda</taxon>
        <taxon>Hexapoda</taxon>
        <taxon>Insecta</taxon>
        <taxon>Pterygota</taxon>
        <taxon>Neoptera</taxon>
        <taxon>Endopterygota</taxon>
        <taxon>Diptera</taxon>
        <taxon>Nematocera</taxon>
        <taxon>Chironomoidea</taxon>
        <taxon>Chironomidae</taxon>
        <taxon>Chironominae</taxon>
        <taxon>Chironomus</taxon>
    </lineage>
</organism>
<evidence type="ECO:0000256" key="14">
    <source>
        <dbReference type="ARBA" id="ARBA00023211"/>
    </source>
</evidence>
<comment type="catalytic activity">
    <reaction evidence="15">
        <text>a di-trans,poly-cis-dolichyl phosphate + GDP-alpha-D-mannose = a di-trans,poly-cis-dolichyl beta-D-mannosyl phosphate + GDP</text>
        <dbReference type="Rhea" id="RHEA:21184"/>
        <dbReference type="Rhea" id="RHEA-COMP:19498"/>
        <dbReference type="Rhea" id="RHEA-COMP:19501"/>
        <dbReference type="ChEBI" id="CHEBI:57527"/>
        <dbReference type="ChEBI" id="CHEBI:57683"/>
        <dbReference type="ChEBI" id="CHEBI:58189"/>
        <dbReference type="ChEBI" id="CHEBI:58211"/>
    </reaction>
</comment>
<comment type="subunit">
    <text evidence="15">Component of the dolichol-phosphate mannose (DPM) synthase complex.</text>
</comment>
<feature type="domain" description="Glycosyltransferase 2-like" evidence="16">
    <location>
        <begin position="7"/>
        <end position="177"/>
    </location>
</feature>
<evidence type="ECO:0000256" key="11">
    <source>
        <dbReference type="ARBA" id="ARBA00022723"/>
    </source>
</evidence>
<sequence length="239" mass="27300">MGSEKYSILLPTYNERENLPIIVWLIVKYLEESKINFEIIIIDDGSPDNTQEVAKELIKIYGEDKILLRPRAAKLGLGTAYIHGLSHATGDFIIIMDADLSHHPKFIPQFIELQKKHNYDIVSGTRYKGDGGVYGWDFKRKLISRGANFLSQFLLRPKASDLTGSFRLYKKEVLSQLIKACESKGYVFQMEMIVRARAMNFTIGEVPISFVDRLYGQSKMGATEIIQFAKNLLYFFATI</sequence>
<keyword evidence="10 15" id="KW-0808">Transferase</keyword>
<keyword evidence="18" id="KW-1185">Reference proteome</keyword>
<comment type="subcellular location">
    <subcellularLocation>
        <location evidence="4 15">Endoplasmic reticulum</location>
    </subcellularLocation>
</comment>
<dbReference type="Pfam" id="PF00535">
    <property type="entry name" value="Glycos_transf_2"/>
    <property type="match status" value="1"/>
</dbReference>
<dbReference type="EMBL" id="OU895878">
    <property type="protein sequence ID" value="CAG9804186.1"/>
    <property type="molecule type" value="Genomic_DNA"/>
</dbReference>
<dbReference type="GO" id="GO:0004582">
    <property type="term" value="F:dolichyl-phosphate beta-D-mannosyltransferase activity"/>
    <property type="evidence" value="ECO:0007669"/>
    <property type="project" value="UniProtKB-UniRule"/>
</dbReference>
<evidence type="ECO:0000256" key="12">
    <source>
        <dbReference type="ARBA" id="ARBA00022824"/>
    </source>
</evidence>
<keyword evidence="14" id="KW-0464">Manganese</keyword>
<keyword evidence="13" id="KW-0460">Magnesium</keyword>
<keyword evidence="12 15" id="KW-0256">Endoplasmic reticulum</keyword>
<dbReference type="InterPro" id="IPR039528">
    <property type="entry name" value="DPM1-like"/>
</dbReference>
<comment type="similarity">
    <text evidence="6 15">Belongs to the glycosyltransferase 2 family.</text>
</comment>
<comment type="function">
    <text evidence="15">Transfers mannose from GDP-mannose to dolichol monophosphate to form dolichol phosphate mannose (Dol-P-Man) which is the mannosyl donor in pathways leading to N-glycosylation, glycosyl phosphatidylinositol membrane anchoring, and O-mannosylation of proteins.</text>
</comment>
<dbReference type="InterPro" id="IPR029044">
    <property type="entry name" value="Nucleotide-diphossugar_trans"/>
</dbReference>
<evidence type="ECO:0000256" key="10">
    <source>
        <dbReference type="ARBA" id="ARBA00022679"/>
    </source>
</evidence>
<evidence type="ECO:0000256" key="8">
    <source>
        <dbReference type="ARBA" id="ARBA00014858"/>
    </source>
</evidence>
<evidence type="ECO:0000256" key="6">
    <source>
        <dbReference type="ARBA" id="ARBA00006739"/>
    </source>
</evidence>
<comment type="cofactor">
    <cofactor evidence="2">
        <name>Mn(2+)</name>
        <dbReference type="ChEBI" id="CHEBI:29035"/>
    </cofactor>
</comment>
<dbReference type="Gene3D" id="3.90.550.10">
    <property type="entry name" value="Spore Coat Polysaccharide Biosynthesis Protein SpsA, Chain A"/>
    <property type="match status" value="1"/>
</dbReference>
<evidence type="ECO:0000256" key="7">
    <source>
        <dbReference type="ARBA" id="ARBA00012704"/>
    </source>
</evidence>
<dbReference type="GO" id="GO:0005789">
    <property type="term" value="C:endoplasmic reticulum membrane"/>
    <property type="evidence" value="ECO:0007669"/>
    <property type="project" value="TreeGrafter"/>
</dbReference>
<dbReference type="GO" id="GO:0006506">
    <property type="term" value="P:GPI anchor biosynthetic process"/>
    <property type="evidence" value="ECO:0007669"/>
    <property type="project" value="TreeGrafter"/>
</dbReference>
<comment type="cofactor">
    <cofactor evidence="3">
        <name>Mg(2+)</name>
        <dbReference type="ChEBI" id="CHEBI:18420"/>
    </cofactor>
</comment>
<comment type="cofactor">
    <cofactor evidence="1">
        <name>Ca(2+)</name>
        <dbReference type="ChEBI" id="CHEBI:29108"/>
    </cofactor>
</comment>
<reference evidence="17" key="1">
    <citation type="submission" date="2022-01" db="EMBL/GenBank/DDBJ databases">
        <authorList>
            <person name="King R."/>
        </authorList>
    </citation>
    <scope>NUCLEOTIDE SEQUENCE</scope>
</reference>
<dbReference type="PANTHER" id="PTHR43398">
    <property type="entry name" value="DOLICHOL-PHOSPHATE MANNOSYLTRANSFERASE SUBUNIT 1"/>
    <property type="match status" value="1"/>
</dbReference>
<accession>A0A9N9RSR0</accession>
<evidence type="ECO:0000256" key="3">
    <source>
        <dbReference type="ARBA" id="ARBA00001946"/>
    </source>
</evidence>
<gene>
    <name evidence="17" type="ORF">CHIRRI_LOCUS7079</name>
</gene>
<evidence type="ECO:0000313" key="17">
    <source>
        <dbReference type="EMBL" id="CAG9804186.1"/>
    </source>
</evidence>
<dbReference type="GO" id="GO:0006488">
    <property type="term" value="P:dolichol-linked oligosaccharide biosynthetic process"/>
    <property type="evidence" value="ECO:0007669"/>
    <property type="project" value="TreeGrafter"/>
</dbReference>
<dbReference type="SUPFAM" id="SSF53448">
    <property type="entry name" value="Nucleotide-diphospho-sugar transferases"/>
    <property type="match status" value="1"/>
</dbReference>
<evidence type="ECO:0000256" key="15">
    <source>
        <dbReference type="RuleBase" id="RU365083"/>
    </source>
</evidence>